<feature type="signal peptide" evidence="1">
    <location>
        <begin position="1"/>
        <end position="22"/>
    </location>
</feature>
<proteinExistence type="predicted"/>
<dbReference type="InterPro" id="IPR021409">
    <property type="entry name" value="DUF3047"/>
</dbReference>
<evidence type="ECO:0008006" key="4">
    <source>
        <dbReference type="Google" id="ProtNLM"/>
    </source>
</evidence>
<feature type="chain" id="PRO_5030836851" description="DUF3047 domain-containing protein" evidence="1">
    <location>
        <begin position="23"/>
        <end position="216"/>
    </location>
</feature>
<protein>
    <recommendedName>
        <fullName evidence="4">DUF3047 domain-containing protein</fullName>
    </recommendedName>
</protein>
<evidence type="ECO:0000313" key="3">
    <source>
        <dbReference type="Proteomes" id="UP000555728"/>
    </source>
</evidence>
<keyword evidence="1" id="KW-0732">Signal</keyword>
<accession>A0A7W6WLZ2</accession>
<name>A0A7W6WLZ2_9PROT</name>
<sequence length="216" mass="23435">MRRVVPAVVALLATGLLAPAGAETEQTAFAPADLLAWERQVFVGTTAYALDHVAGRPALRATCRDSASGLVRRQTVDLTKTPILEWSWRVEAVPAAGPSERTKAGDDYVARLYVIRDGGLLPWRTRAVNYVWAAGEPAGADWPNAYADQAHMVAVASGPPAAPGAWVTARRDVRADFRRFHDLAVDAIDAVALMTDCDDRGGTWRAWYGPVRFVPR</sequence>
<dbReference type="EMBL" id="JACIGI010000024">
    <property type="protein sequence ID" value="MBB4286952.1"/>
    <property type="molecule type" value="Genomic_DNA"/>
</dbReference>
<dbReference type="Pfam" id="PF11249">
    <property type="entry name" value="DUF3047"/>
    <property type="match status" value="1"/>
</dbReference>
<evidence type="ECO:0000313" key="2">
    <source>
        <dbReference type="EMBL" id="MBB4286952.1"/>
    </source>
</evidence>
<dbReference type="Proteomes" id="UP000555728">
    <property type="component" value="Unassembled WGS sequence"/>
</dbReference>
<organism evidence="2 3">
    <name type="scientific">Roseospira goensis</name>
    <dbReference type="NCBI Taxonomy" id="391922"/>
    <lineage>
        <taxon>Bacteria</taxon>
        <taxon>Pseudomonadati</taxon>
        <taxon>Pseudomonadota</taxon>
        <taxon>Alphaproteobacteria</taxon>
        <taxon>Rhodospirillales</taxon>
        <taxon>Rhodospirillaceae</taxon>
        <taxon>Roseospira</taxon>
    </lineage>
</organism>
<dbReference type="RefSeq" id="WP_246423757.1">
    <property type="nucleotide sequence ID" value="NZ_JACIGI010000024.1"/>
</dbReference>
<reference evidence="2 3" key="1">
    <citation type="submission" date="2020-08" db="EMBL/GenBank/DDBJ databases">
        <title>Genome sequencing of Purple Non-Sulfur Bacteria from various extreme environments.</title>
        <authorList>
            <person name="Mayer M."/>
        </authorList>
    </citation>
    <scope>NUCLEOTIDE SEQUENCE [LARGE SCALE GENOMIC DNA]</scope>
    <source>
        <strain evidence="2 3">JA135</strain>
    </source>
</reference>
<comment type="caution">
    <text evidence="2">The sequence shown here is derived from an EMBL/GenBank/DDBJ whole genome shotgun (WGS) entry which is preliminary data.</text>
</comment>
<gene>
    <name evidence="2" type="ORF">GGD88_002695</name>
</gene>
<dbReference type="AlphaFoldDB" id="A0A7W6WLZ2"/>
<evidence type="ECO:0000256" key="1">
    <source>
        <dbReference type="SAM" id="SignalP"/>
    </source>
</evidence>
<keyword evidence="3" id="KW-1185">Reference proteome</keyword>